<name>A0ABR1RQ70_9PEZI</name>
<accession>A0ABR1RQ70</accession>
<protein>
    <submittedName>
        <fullName evidence="2">Uncharacterized protein</fullName>
    </submittedName>
</protein>
<proteinExistence type="predicted"/>
<sequence length="80" mass="8922">MFFKREPGAADQDDDWLVLGRRNVAATAAPTAPPQPRKQPKLRANTDVKSSAPVAMPTQNTPQKISSKEQPKRWSRLQIV</sequence>
<evidence type="ECO:0000256" key="1">
    <source>
        <dbReference type="SAM" id="MobiDB-lite"/>
    </source>
</evidence>
<reference evidence="2 3" key="1">
    <citation type="submission" date="2023-01" db="EMBL/GenBank/DDBJ databases">
        <title>Analysis of 21 Apiospora genomes using comparative genomics revels a genus with tremendous synthesis potential of carbohydrate active enzymes and secondary metabolites.</title>
        <authorList>
            <person name="Sorensen T."/>
        </authorList>
    </citation>
    <scope>NUCLEOTIDE SEQUENCE [LARGE SCALE GENOMIC DNA]</scope>
    <source>
        <strain evidence="2 3">CBS 20057</strain>
    </source>
</reference>
<dbReference type="EMBL" id="JAQQWI010000011">
    <property type="protein sequence ID" value="KAK8017129.1"/>
    <property type="molecule type" value="Genomic_DNA"/>
</dbReference>
<comment type="caution">
    <text evidence="2">The sequence shown here is derived from an EMBL/GenBank/DDBJ whole genome shotgun (WGS) entry which is preliminary data.</text>
</comment>
<keyword evidence="3" id="KW-1185">Reference proteome</keyword>
<evidence type="ECO:0000313" key="3">
    <source>
        <dbReference type="Proteomes" id="UP001396898"/>
    </source>
</evidence>
<dbReference type="Proteomes" id="UP001396898">
    <property type="component" value="Unassembled WGS sequence"/>
</dbReference>
<organism evidence="2 3">
    <name type="scientific">Apiospora marii</name>
    <dbReference type="NCBI Taxonomy" id="335849"/>
    <lineage>
        <taxon>Eukaryota</taxon>
        <taxon>Fungi</taxon>
        <taxon>Dikarya</taxon>
        <taxon>Ascomycota</taxon>
        <taxon>Pezizomycotina</taxon>
        <taxon>Sordariomycetes</taxon>
        <taxon>Xylariomycetidae</taxon>
        <taxon>Amphisphaeriales</taxon>
        <taxon>Apiosporaceae</taxon>
        <taxon>Apiospora</taxon>
    </lineage>
</organism>
<evidence type="ECO:0000313" key="2">
    <source>
        <dbReference type="EMBL" id="KAK8017129.1"/>
    </source>
</evidence>
<feature type="region of interest" description="Disordered" evidence="1">
    <location>
        <begin position="26"/>
        <end position="80"/>
    </location>
</feature>
<gene>
    <name evidence="2" type="ORF">PG991_008205</name>
</gene>